<dbReference type="Pfam" id="PF00012">
    <property type="entry name" value="HSP70"/>
    <property type="match status" value="1"/>
</dbReference>
<evidence type="ECO:0000256" key="4">
    <source>
        <dbReference type="SAM" id="MobiDB-lite"/>
    </source>
</evidence>
<dbReference type="PANTHER" id="PTHR10855:SF1">
    <property type="entry name" value="26S PROTEASOME NON-ATPASE REGULATORY SUBUNIT 12"/>
    <property type="match status" value="1"/>
</dbReference>
<name>A0A803N074_CHEQI</name>
<accession>A0A803N074</accession>
<feature type="domain" description="CCHC-type" evidence="5">
    <location>
        <begin position="574"/>
        <end position="589"/>
    </location>
</feature>
<protein>
    <recommendedName>
        <fullName evidence="5">CCHC-type domain-containing protein</fullName>
    </recommendedName>
</protein>
<proteinExistence type="predicted"/>
<dbReference type="PRINTS" id="PR00301">
    <property type="entry name" value="HEATSHOCK70"/>
</dbReference>
<evidence type="ECO:0000259" key="5">
    <source>
        <dbReference type="PROSITE" id="PS50158"/>
    </source>
</evidence>
<dbReference type="FunFam" id="3.30.420.40:FF:000542">
    <property type="entry name" value="Heat shock cognate 71 kDa protein"/>
    <property type="match status" value="1"/>
</dbReference>
<feature type="region of interest" description="Disordered" evidence="4">
    <location>
        <begin position="528"/>
        <end position="561"/>
    </location>
</feature>
<keyword evidence="7" id="KW-1185">Reference proteome</keyword>
<dbReference type="Pfam" id="PF22241">
    <property type="entry name" value="PSMD12-CSN4_N"/>
    <property type="match status" value="1"/>
</dbReference>
<keyword evidence="3" id="KW-0863">Zinc-finger</keyword>
<keyword evidence="3" id="KW-0862">Zinc</keyword>
<dbReference type="Proteomes" id="UP000596660">
    <property type="component" value="Unplaced"/>
</dbReference>
<keyword evidence="1" id="KW-0547">Nucleotide-binding</keyword>
<evidence type="ECO:0000256" key="3">
    <source>
        <dbReference type="PROSITE-ProRule" id="PRU00047"/>
    </source>
</evidence>
<dbReference type="GO" id="GO:0008270">
    <property type="term" value="F:zinc ion binding"/>
    <property type="evidence" value="ECO:0007669"/>
    <property type="project" value="UniProtKB-KW"/>
</dbReference>
<dbReference type="GO" id="GO:0005524">
    <property type="term" value="F:ATP binding"/>
    <property type="evidence" value="ECO:0007669"/>
    <property type="project" value="UniProtKB-KW"/>
</dbReference>
<evidence type="ECO:0000313" key="6">
    <source>
        <dbReference type="EnsemblPlants" id="AUR62038358-RA:cds"/>
    </source>
</evidence>
<dbReference type="Gene3D" id="4.10.60.10">
    <property type="entry name" value="Zinc finger, CCHC-type"/>
    <property type="match status" value="1"/>
</dbReference>
<dbReference type="InterPro" id="IPR001878">
    <property type="entry name" value="Znf_CCHC"/>
</dbReference>
<dbReference type="PROSITE" id="PS50158">
    <property type="entry name" value="ZF_CCHC"/>
    <property type="match status" value="1"/>
</dbReference>
<dbReference type="SUPFAM" id="SSF53067">
    <property type="entry name" value="Actin-like ATPase domain"/>
    <property type="match status" value="1"/>
</dbReference>
<dbReference type="PANTHER" id="PTHR10855">
    <property type="entry name" value="26S PROTEASOME NON-ATPASE REGULATORY SUBUNIT 12/COP9 SIGNALOSOME COMPLEX SUBUNIT 4"/>
    <property type="match status" value="1"/>
</dbReference>
<dbReference type="InterPro" id="IPR040134">
    <property type="entry name" value="PSMD12/CSN4"/>
</dbReference>
<dbReference type="GO" id="GO:0008541">
    <property type="term" value="C:proteasome regulatory particle, lid subcomplex"/>
    <property type="evidence" value="ECO:0007669"/>
    <property type="project" value="TreeGrafter"/>
</dbReference>
<dbReference type="GO" id="GO:0005737">
    <property type="term" value="C:cytoplasm"/>
    <property type="evidence" value="ECO:0007669"/>
    <property type="project" value="TreeGrafter"/>
</dbReference>
<dbReference type="Gene3D" id="3.30.420.40">
    <property type="match status" value="1"/>
</dbReference>
<dbReference type="GO" id="GO:0140662">
    <property type="term" value="F:ATP-dependent protein folding chaperone"/>
    <property type="evidence" value="ECO:0007669"/>
    <property type="project" value="InterPro"/>
</dbReference>
<dbReference type="PROSITE" id="PS00297">
    <property type="entry name" value="HSP70_1"/>
    <property type="match status" value="1"/>
</dbReference>
<dbReference type="InterPro" id="IPR013126">
    <property type="entry name" value="Hsp_70_fam"/>
</dbReference>
<dbReference type="EnsemblPlants" id="AUR62038358-RA">
    <property type="protein sequence ID" value="AUR62038358-RA:cds"/>
    <property type="gene ID" value="AUR62038358"/>
</dbReference>
<evidence type="ECO:0000256" key="2">
    <source>
        <dbReference type="ARBA" id="ARBA00022840"/>
    </source>
</evidence>
<dbReference type="AlphaFoldDB" id="A0A803N074"/>
<dbReference type="InterPro" id="IPR043129">
    <property type="entry name" value="ATPase_NBD"/>
</dbReference>
<dbReference type="InterPro" id="IPR054559">
    <property type="entry name" value="PSMD12-CSN4-like_N"/>
</dbReference>
<evidence type="ECO:0000313" key="7">
    <source>
        <dbReference type="Proteomes" id="UP000596660"/>
    </source>
</evidence>
<organism evidence="6 7">
    <name type="scientific">Chenopodium quinoa</name>
    <name type="common">Quinoa</name>
    <dbReference type="NCBI Taxonomy" id="63459"/>
    <lineage>
        <taxon>Eukaryota</taxon>
        <taxon>Viridiplantae</taxon>
        <taxon>Streptophyta</taxon>
        <taxon>Embryophyta</taxon>
        <taxon>Tracheophyta</taxon>
        <taxon>Spermatophyta</taxon>
        <taxon>Magnoliopsida</taxon>
        <taxon>eudicotyledons</taxon>
        <taxon>Gunneridae</taxon>
        <taxon>Pentapetalae</taxon>
        <taxon>Caryophyllales</taxon>
        <taxon>Chenopodiaceae</taxon>
        <taxon>Chenopodioideae</taxon>
        <taxon>Atripliceae</taxon>
        <taxon>Chenopodium</taxon>
    </lineage>
</organism>
<dbReference type="GO" id="GO:0003676">
    <property type="term" value="F:nucleic acid binding"/>
    <property type="evidence" value="ECO:0007669"/>
    <property type="project" value="InterPro"/>
</dbReference>
<dbReference type="InterPro" id="IPR036875">
    <property type="entry name" value="Znf_CCHC_sf"/>
</dbReference>
<feature type="compositionally biased region" description="Basic and acidic residues" evidence="4">
    <location>
        <begin position="546"/>
        <end position="561"/>
    </location>
</feature>
<keyword evidence="2" id="KW-0067">ATP-binding</keyword>
<dbReference type="InterPro" id="IPR018181">
    <property type="entry name" value="Heat_shock_70_CS"/>
</dbReference>
<dbReference type="SUPFAM" id="SSF57756">
    <property type="entry name" value="Retrovirus zinc finger-like domains"/>
    <property type="match status" value="1"/>
</dbReference>
<reference evidence="6" key="2">
    <citation type="submission" date="2021-03" db="UniProtKB">
        <authorList>
            <consortium name="EnsemblPlants"/>
        </authorList>
    </citation>
    <scope>IDENTIFICATION</scope>
</reference>
<dbReference type="SMART" id="SM00343">
    <property type="entry name" value="ZnF_C2HC"/>
    <property type="match status" value="1"/>
</dbReference>
<sequence length="656" mass="72936">MAGKGEGPAIGIDLGTTYSCVGVWQHDRVEIIANDQGNRTTPSYVAFTDSERLIGDAAKNQVAMNPINTVFGAGGDMGGGMEDEGPTSGGGAGPKIEEENEIYHATFFLEAQIDALLNVKKQMRLAGDVAGTRKAASYILQLCFEAKAWKTLNDLNVVLSKCVDVNSNRITFPYPTGAGEWKSRVFHSSAVFVAHLAVTAMVQQAMGYIDQTPDLDTRIELVKTFNSVSAGKIYFEIERARLIKTLSKIKEEQGLIDEAAELMQEIAVKTFGAMAKTEKKAFILAQVHLCLDRKDYDQAQILSRKISPRVFDIDPSKEKKKPKEGSAIVEEAPANILTLPLTRIEAYLLRMIRYLNSWTRVCELNSECSGLACLMIPHHLVSEPRLSHGLSHGLGKGVTMTKSNQNQNEFLREMEQRLMTAMQTMQEELRYVRTQMSVIGDTTNQLNCRVSELEDGEPTPKSEHNRFHPNQEDRFLKLDIPEFDGSSESVTLKGLAKNIANKVDLLPYTTYDDVVKAARKVEAQHKEYSVKGTPRTPYKSYTSTNKFDKGKNSVFPKKPENKVDEKGELGGRTCFKCGQKGHIATHCPKRNTLTIHEEFVQANESSGPNTRSRVQKNQVPIVHGLFIQGSKLGHVPRMGFDISSSLYKSCVTWMDE</sequence>
<evidence type="ECO:0000256" key="1">
    <source>
        <dbReference type="ARBA" id="ARBA00022741"/>
    </source>
</evidence>
<dbReference type="Gramene" id="AUR62038358-RA">
    <property type="protein sequence ID" value="AUR62038358-RA:cds"/>
    <property type="gene ID" value="AUR62038358"/>
</dbReference>
<dbReference type="Pfam" id="PF00098">
    <property type="entry name" value="zf-CCHC"/>
    <property type="match status" value="1"/>
</dbReference>
<reference evidence="6" key="1">
    <citation type="journal article" date="2017" name="Nature">
        <title>The genome of Chenopodium quinoa.</title>
        <authorList>
            <person name="Jarvis D.E."/>
            <person name="Ho Y.S."/>
            <person name="Lightfoot D.J."/>
            <person name="Schmoeckel S.M."/>
            <person name="Li B."/>
            <person name="Borm T.J.A."/>
            <person name="Ohyanagi H."/>
            <person name="Mineta K."/>
            <person name="Michell C.T."/>
            <person name="Saber N."/>
            <person name="Kharbatia N.M."/>
            <person name="Rupper R.R."/>
            <person name="Sharp A.R."/>
            <person name="Dally N."/>
            <person name="Boughton B.A."/>
            <person name="Woo Y.H."/>
            <person name="Gao G."/>
            <person name="Schijlen E.G.W.M."/>
            <person name="Guo X."/>
            <person name="Momin A.A."/>
            <person name="Negrao S."/>
            <person name="Al-Babili S."/>
            <person name="Gehring C."/>
            <person name="Roessner U."/>
            <person name="Jung C."/>
            <person name="Murphy K."/>
            <person name="Arold S.T."/>
            <person name="Gojobori T."/>
            <person name="van der Linden C.G."/>
            <person name="van Loo E.N."/>
            <person name="Jellen E.N."/>
            <person name="Maughan P.J."/>
            <person name="Tester M."/>
        </authorList>
    </citation>
    <scope>NUCLEOTIDE SEQUENCE [LARGE SCALE GENOMIC DNA]</scope>
    <source>
        <strain evidence="6">cv. PI 614886</strain>
    </source>
</reference>
<keyword evidence="3" id="KW-0479">Metal-binding</keyword>